<dbReference type="Pfam" id="PF00050">
    <property type="entry name" value="Kazal_1"/>
    <property type="match status" value="1"/>
</dbReference>
<dbReference type="Proteomes" id="UP000472268">
    <property type="component" value="Chromosome 6"/>
</dbReference>
<dbReference type="PANTHER" id="PTHR21312:SF36">
    <property type="entry name" value="SERINE PROTEASE INHIBITOR KAZAL-TYPE 13"/>
    <property type="match status" value="1"/>
</dbReference>
<evidence type="ECO:0000259" key="2">
    <source>
        <dbReference type="PROSITE" id="PS51465"/>
    </source>
</evidence>
<name>A0A673SND6_SURSU</name>
<keyword evidence="1" id="KW-0732">Signal</keyword>
<dbReference type="AlphaFoldDB" id="A0A673SND6"/>
<dbReference type="PROSITE" id="PS00282">
    <property type="entry name" value="KAZAL_1"/>
    <property type="match status" value="1"/>
</dbReference>
<feature type="chain" id="PRO_5025435751" evidence="1">
    <location>
        <begin position="19"/>
        <end position="94"/>
    </location>
</feature>
<dbReference type="Gene3D" id="3.30.60.30">
    <property type="match status" value="1"/>
</dbReference>
<feature type="domain" description="Kazal-like" evidence="2">
    <location>
        <begin position="33"/>
        <end position="94"/>
    </location>
</feature>
<dbReference type="OMA" id="FFCVEQW"/>
<evidence type="ECO:0000256" key="1">
    <source>
        <dbReference type="SAM" id="SignalP"/>
    </source>
</evidence>
<protein>
    <submittedName>
        <fullName evidence="3">Serine peptidase inhibitor, Kazal type 13 (putative)</fullName>
    </submittedName>
</protein>
<dbReference type="SUPFAM" id="SSF100895">
    <property type="entry name" value="Kazal-type serine protease inhibitors"/>
    <property type="match status" value="1"/>
</dbReference>
<dbReference type="PROSITE" id="PS51465">
    <property type="entry name" value="KAZAL_2"/>
    <property type="match status" value="1"/>
</dbReference>
<dbReference type="Ensembl" id="ENSSSUT00005002422.1">
    <property type="protein sequence ID" value="ENSSSUP00005002082.1"/>
    <property type="gene ID" value="ENSSSUG00005001412.1"/>
</dbReference>
<evidence type="ECO:0000313" key="4">
    <source>
        <dbReference type="Proteomes" id="UP000472268"/>
    </source>
</evidence>
<dbReference type="OrthoDB" id="126772at2759"/>
<reference evidence="3" key="2">
    <citation type="submission" date="2025-08" db="UniProtKB">
        <authorList>
            <consortium name="Ensembl"/>
        </authorList>
    </citation>
    <scope>IDENTIFICATION</scope>
</reference>
<feature type="signal peptide" evidence="1">
    <location>
        <begin position="1"/>
        <end position="18"/>
    </location>
</feature>
<dbReference type="GeneID" id="115293926"/>
<reference evidence="3" key="3">
    <citation type="submission" date="2025-09" db="UniProtKB">
        <authorList>
            <consortium name="Ensembl"/>
        </authorList>
    </citation>
    <scope>IDENTIFICATION</scope>
</reference>
<accession>A0A673SND6</accession>
<dbReference type="InterPro" id="IPR036058">
    <property type="entry name" value="Kazal_dom_sf"/>
</dbReference>
<sequence length="94" mass="10959">MATFSYLTILFLVSSTLAHTVFSEIFKSHHMANWPKPPCKMYYSPDPFSDPKCPNITAYVCATSGQTYQNECFFCVDQWKFDFHIKFDKYGKCD</sequence>
<dbReference type="SMART" id="SM00280">
    <property type="entry name" value="KAZAL"/>
    <property type="match status" value="1"/>
</dbReference>
<dbReference type="PANTHER" id="PTHR21312">
    <property type="entry name" value="SERINE PROTEASE INHIBITOR"/>
    <property type="match status" value="1"/>
</dbReference>
<dbReference type="InterPro" id="IPR002350">
    <property type="entry name" value="Kazal_dom"/>
</dbReference>
<evidence type="ECO:0000313" key="3">
    <source>
        <dbReference type="Ensembl" id="ENSSSUP00005002082.1"/>
    </source>
</evidence>
<proteinExistence type="predicted"/>
<organism evidence="3 4">
    <name type="scientific">Suricata suricatta</name>
    <name type="common">Meerkat</name>
    <dbReference type="NCBI Taxonomy" id="37032"/>
    <lineage>
        <taxon>Eukaryota</taxon>
        <taxon>Metazoa</taxon>
        <taxon>Chordata</taxon>
        <taxon>Craniata</taxon>
        <taxon>Vertebrata</taxon>
        <taxon>Euteleostomi</taxon>
        <taxon>Mammalia</taxon>
        <taxon>Eutheria</taxon>
        <taxon>Laurasiatheria</taxon>
        <taxon>Carnivora</taxon>
        <taxon>Feliformia</taxon>
        <taxon>Herpestidae</taxon>
        <taxon>Suricata</taxon>
    </lineage>
</organism>
<gene>
    <name evidence="3" type="primary">SPINK7</name>
</gene>
<dbReference type="RefSeq" id="XP_029797476.1">
    <property type="nucleotide sequence ID" value="XM_029941616.1"/>
</dbReference>
<keyword evidence="4" id="KW-1185">Reference proteome</keyword>
<reference evidence="3 4" key="1">
    <citation type="submission" date="2019-05" db="EMBL/GenBank/DDBJ databases">
        <title>A Chromosome-scale Meerkat (S. suricatta) Genome Assembly.</title>
        <authorList>
            <person name="Dudchenko O."/>
            <person name="Lieberman Aiden E."/>
            <person name="Tung J."/>
            <person name="Barreiro L.B."/>
            <person name="Clutton-Brock T.H."/>
        </authorList>
    </citation>
    <scope>NUCLEOTIDE SEQUENCE [LARGE SCALE GENOMIC DNA]</scope>
</reference>